<dbReference type="EMBL" id="JAAOCA010000041">
    <property type="protein sequence ID" value="MBD1601772.1"/>
    <property type="molecule type" value="Genomic_DNA"/>
</dbReference>
<evidence type="ECO:0000256" key="2">
    <source>
        <dbReference type="ARBA" id="ARBA00023027"/>
    </source>
</evidence>
<evidence type="ECO:0000313" key="4">
    <source>
        <dbReference type="EMBL" id="MBD1601772.1"/>
    </source>
</evidence>
<dbReference type="SUPFAM" id="SSF51735">
    <property type="entry name" value="NAD(P)-binding Rossmann-fold domains"/>
    <property type="match status" value="1"/>
</dbReference>
<accession>A0ABR7Z8M0</accession>
<dbReference type="PANTHER" id="PTHR43333:SF1">
    <property type="entry name" value="D-ISOMER SPECIFIC 2-HYDROXYACID DEHYDROGENASE NAD-BINDING DOMAIN-CONTAINING PROTEIN"/>
    <property type="match status" value="1"/>
</dbReference>
<keyword evidence="5" id="KW-1185">Reference proteome</keyword>
<evidence type="ECO:0000259" key="3">
    <source>
        <dbReference type="Pfam" id="PF02826"/>
    </source>
</evidence>
<comment type="caution">
    <text evidence="4">The sequence shown here is derived from an EMBL/GenBank/DDBJ whole genome shotgun (WGS) entry which is preliminary data.</text>
</comment>
<dbReference type="Proteomes" id="UP000805841">
    <property type="component" value="Unassembled WGS sequence"/>
</dbReference>
<sequence length="309" mass="32845">MALPVISSHLEDDFNDPLEQRLGRPIQRLPWGSLDIPDNTEILLASPIGKGGQGRTLPQPANWPKHIKWIQLVSSGIDLFPAWFLRSARISTARGVAAHSIAEYCLAAMLSVSKDLPNLWVSGPEQWTGRRTASVYGSTIGLLGLGAIGQALAHKALGLGAQVVALRQSKAPAPLAGVRLVGSVGELMALSDHLVLVAPSTPSTYRIIDAAAWACAKPGLHLVNVARGELVDDEALLAALASGQAGFATLDTTAPEPLPAGHPFYSHGQIKLSPHTSALSWLTRKQLVDKFITNLARYESGQALLDELP</sequence>
<name>A0ABR7Z8M0_9PSED</name>
<keyword evidence="1" id="KW-0560">Oxidoreductase</keyword>
<gene>
    <name evidence="4" type="ORF">HAQ05_24135</name>
</gene>
<dbReference type="PANTHER" id="PTHR43333">
    <property type="entry name" value="2-HACID_DH_C DOMAIN-CONTAINING PROTEIN"/>
    <property type="match status" value="1"/>
</dbReference>
<evidence type="ECO:0000256" key="1">
    <source>
        <dbReference type="ARBA" id="ARBA00023002"/>
    </source>
</evidence>
<dbReference type="RefSeq" id="WP_190425673.1">
    <property type="nucleotide sequence ID" value="NZ_JAAOCA010000041.1"/>
</dbReference>
<dbReference type="InterPro" id="IPR036291">
    <property type="entry name" value="NAD(P)-bd_dom_sf"/>
</dbReference>
<organism evidence="4 5">
    <name type="scientific">Pseudomonas typographi</name>
    <dbReference type="NCBI Taxonomy" id="2715964"/>
    <lineage>
        <taxon>Bacteria</taxon>
        <taxon>Pseudomonadati</taxon>
        <taxon>Pseudomonadota</taxon>
        <taxon>Gammaproteobacteria</taxon>
        <taxon>Pseudomonadales</taxon>
        <taxon>Pseudomonadaceae</taxon>
        <taxon>Pseudomonas</taxon>
    </lineage>
</organism>
<reference evidence="4 5" key="1">
    <citation type="journal article" date="2020" name="Insects">
        <title>Bacteria Belonging to Pseudomonas typographi sp. nov. from the Bark Beetle Ips typographus Have Genomic Potential to Aid in the Host Ecology.</title>
        <authorList>
            <person name="Peral-Aranega E."/>
            <person name="Saati-Santamaria Z."/>
            <person name="Kolarik M."/>
            <person name="Rivas R."/>
            <person name="Garcia-Fraile P."/>
        </authorList>
    </citation>
    <scope>NUCLEOTIDE SEQUENCE [LARGE SCALE GENOMIC DNA]</scope>
    <source>
        <strain evidence="4 5">CA3A</strain>
    </source>
</reference>
<evidence type="ECO:0000313" key="5">
    <source>
        <dbReference type="Proteomes" id="UP000805841"/>
    </source>
</evidence>
<protein>
    <submittedName>
        <fullName evidence="4">Dihydrofolate reductase</fullName>
    </submittedName>
</protein>
<proteinExistence type="predicted"/>
<dbReference type="Gene3D" id="3.40.50.720">
    <property type="entry name" value="NAD(P)-binding Rossmann-like Domain"/>
    <property type="match status" value="2"/>
</dbReference>
<keyword evidence="2" id="KW-0520">NAD</keyword>
<dbReference type="Pfam" id="PF02826">
    <property type="entry name" value="2-Hacid_dh_C"/>
    <property type="match status" value="1"/>
</dbReference>
<dbReference type="InterPro" id="IPR006140">
    <property type="entry name" value="D-isomer_DH_NAD-bd"/>
</dbReference>
<feature type="domain" description="D-isomer specific 2-hydroxyacid dehydrogenase NAD-binding" evidence="3">
    <location>
        <begin position="107"/>
        <end position="277"/>
    </location>
</feature>